<dbReference type="Proteomes" id="UP000002154">
    <property type="component" value="Plasmid pBWB402"/>
</dbReference>
<dbReference type="KEGG" id="bwe:BcerKBAB4_5386"/>
<dbReference type="EMBL" id="CP000905">
    <property type="protein sequence ID" value="ABY46738.1"/>
    <property type="molecule type" value="Genomic_DNA"/>
</dbReference>
<gene>
    <name evidence="1" type="ordered locus">BcerKBAB4_5386</name>
</gene>
<organism evidence="1 2">
    <name type="scientific">Bacillus mycoides (strain KBAB4)</name>
    <name type="common">Bacillus weihenstephanensis</name>
    <dbReference type="NCBI Taxonomy" id="315730"/>
    <lineage>
        <taxon>Bacteria</taxon>
        <taxon>Bacillati</taxon>
        <taxon>Bacillota</taxon>
        <taxon>Bacilli</taxon>
        <taxon>Bacillales</taxon>
        <taxon>Bacillaceae</taxon>
        <taxon>Bacillus</taxon>
        <taxon>Bacillus cereus group</taxon>
    </lineage>
</organism>
<proteinExistence type="predicted"/>
<evidence type="ECO:0000313" key="1">
    <source>
        <dbReference type="EMBL" id="ABY46738.1"/>
    </source>
</evidence>
<evidence type="ECO:0000313" key="2">
    <source>
        <dbReference type="Proteomes" id="UP000002154"/>
    </source>
</evidence>
<accession>A9VVC3</accession>
<keyword evidence="1" id="KW-0614">Plasmid</keyword>
<protein>
    <submittedName>
        <fullName evidence="1">Uncharacterized protein</fullName>
    </submittedName>
</protein>
<name>A9VVC3_BACMK</name>
<dbReference type="RefSeq" id="WP_002144396.1">
    <property type="nucleotide sequence ID" value="NC_010181.1"/>
</dbReference>
<dbReference type="AlphaFoldDB" id="A9VVC3"/>
<reference evidence="1 2" key="1">
    <citation type="journal article" date="2008" name="Chem. Biol. Interact.">
        <title>Extending the Bacillus cereus group genomics to putative food-borne pathogens of different toxicity.</title>
        <authorList>
            <person name="Lapidus A."/>
            <person name="Goltsman E."/>
            <person name="Auger S."/>
            <person name="Galleron N."/>
            <person name="Segurens B."/>
            <person name="Dossat C."/>
            <person name="Land M.L."/>
            <person name="Broussolle V."/>
            <person name="Brillard J."/>
            <person name="Guinebretiere M.H."/>
            <person name="Sanchis V."/>
            <person name="Nguen-The C."/>
            <person name="Lereclus D."/>
            <person name="Richardson P."/>
            <person name="Wincker P."/>
            <person name="Weissenbach J."/>
            <person name="Ehrlich S.D."/>
            <person name="Sorokin A."/>
        </authorList>
    </citation>
    <scope>NUCLEOTIDE SEQUENCE [LARGE SCALE GENOMIC DNA]</scope>
    <source>
        <strain evidence="2">KBAB4</strain>
        <plasmid evidence="1 2">pBWB402</plasmid>
    </source>
</reference>
<sequence length="88" mass="10155">MMGMPFSGIANPKIFLASKPFGKEPDLYENENVEVIYLLRLMNAIFVLVCWKENKWTSSEEEDLARLLPHTILKEDQDSAVIVQAWKL</sequence>
<dbReference type="HOGENOM" id="CLU_2462562_0_0_9"/>
<geneLocation type="plasmid" evidence="1 2">
    <name>pBWB402</name>
</geneLocation>